<evidence type="ECO:0008006" key="5">
    <source>
        <dbReference type="Google" id="ProtNLM"/>
    </source>
</evidence>
<name>A0ABV8LK00_9ACTN</name>
<keyword evidence="4" id="KW-1185">Reference proteome</keyword>
<feature type="transmembrane region" description="Helical" evidence="2">
    <location>
        <begin position="105"/>
        <end position="123"/>
    </location>
</feature>
<evidence type="ECO:0000313" key="3">
    <source>
        <dbReference type="EMBL" id="MFC4130124.1"/>
    </source>
</evidence>
<evidence type="ECO:0000256" key="1">
    <source>
        <dbReference type="SAM" id="MobiDB-lite"/>
    </source>
</evidence>
<accession>A0ABV8LK00</accession>
<dbReference type="EMBL" id="JBHSAY010000005">
    <property type="protein sequence ID" value="MFC4130124.1"/>
    <property type="molecule type" value="Genomic_DNA"/>
</dbReference>
<comment type="caution">
    <text evidence="3">The sequence shown here is derived from an EMBL/GenBank/DDBJ whole genome shotgun (WGS) entry which is preliminary data.</text>
</comment>
<feature type="transmembrane region" description="Helical" evidence="2">
    <location>
        <begin position="161"/>
        <end position="180"/>
    </location>
</feature>
<protein>
    <recommendedName>
        <fullName evidence="5">CDP-diglyceride synthetase</fullName>
    </recommendedName>
</protein>
<feature type="transmembrane region" description="Helical" evidence="2">
    <location>
        <begin position="129"/>
        <end position="149"/>
    </location>
</feature>
<feature type="transmembrane region" description="Helical" evidence="2">
    <location>
        <begin position="79"/>
        <end position="98"/>
    </location>
</feature>
<feature type="transmembrane region" description="Helical" evidence="2">
    <location>
        <begin position="186"/>
        <end position="204"/>
    </location>
</feature>
<feature type="compositionally biased region" description="Acidic residues" evidence="1">
    <location>
        <begin position="26"/>
        <end position="36"/>
    </location>
</feature>
<feature type="region of interest" description="Disordered" evidence="1">
    <location>
        <begin position="1"/>
        <end position="36"/>
    </location>
</feature>
<gene>
    <name evidence="3" type="ORF">ACFOZ4_05835</name>
</gene>
<feature type="transmembrane region" description="Helical" evidence="2">
    <location>
        <begin position="48"/>
        <end position="67"/>
    </location>
</feature>
<dbReference type="RefSeq" id="WP_253758495.1">
    <property type="nucleotide sequence ID" value="NZ_JAMZDZ010000001.1"/>
</dbReference>
<dbReference type="Proteomes" id="UP001595816">
    <property type="component" value="Unassembled WGS sequence"/>
</dbReference>
<reference evidence="4" key="1">
    <citation type="journal article" date="2019" name="Int. J. Syst. Evol. Microbiol.">
        <title>The Global Catalogue of Microorganisms (GCM) 10K type strain sequencing project: providing services to taxonomists for standard genome sequencing and annotation.</title>
        <authorList>
            <consortium name="The Broad Institute Genomics Platform"/>
            <consortium name="The Broad Institute Genome Sequencing Center for Infectious Disease"/>
            <person name="Wu L."/>
            <person name="Ma J."/>
        </authorList>
    </citation>
    <scope>NUCLEOTIDE SEQUENCE [LARGE SCALE GENOMIC DNA]</scope>
    <source>
        <strain evidence="4">CGMCC 4.7289</strain>
    </source>
</reference>
<proteinExistence type="predicted"/>
<keyword evidence="2" id="KW-0472">Membrane</keyword>
<feature type="transmembrane region" description="Helical" evidence="2">
    <location>
        <begin position="295"/>
        <end position="315"/>
    </location>
</feature>
<feature type="transmembrane region" description="Helical" evidence="2">
    <location>
        <begin position="225"/>
        <end position="247"/>
    </location>
</feature>
<organism evidence="3 4">
    <name type="scientific">Hamadaea flava</name>
    <dbReference type="NCBI Taxonomy" id="1742688"/>
    <lineage>
        <taxon>Bacteria</taxon>
        <taxon>Bacillati</taxon>
        <taxon>Actinomycetota</taxon>
        <taxon>Actinomycetes</taxon>
        <taxon>Micromonosporales</taxon>
        <taxon>Micromonosporaceae</taxon>
        <taxon>Hamadaea</taxon>
    </lineage>
</organism>
<evidence type="ECO:0000256" key="2">
    <source>
        <dbReference type="SAM" id="Phobius"/>
    </source>
</evidence>
<sequence>MFPAPEDQRQDRRSRSDRPRERELPPEDLDQDELDDDMEPPFVPVRRLLSLFIAGFSAMLGVGLIFGAQTSGPNARTSYAVVIFGVQVLFLLSWTMAMRPPGMKVVAAAGLLTAIAADIAAVYPDVAGLGPLALAAVVGFVAAFVGQMVTGAVRMRVTESLGATLLVVIGVVSFSTLIVLTRIPKGTQAIVVCLTATGVALLVARLMDTVAPVPRIAAQVPRGSLGVVVGACAGTIAATIWGSYLVGFGPKEAAFIGLAAAGAGVLADLAVGFAEAGRELAGDAPTMWLARHMQGPLGGFALAAPVAYAVSAIFLT</sequence>
<feature type="transmembrane region" description="Helical" evidence="2">
    <location>
        <begin position="253"/>
        <end position="274"/>
    </location>
</feature>
<feature type="compositionally biased region" description="Basic and acidic residues" evidence="1">
    <location>
        <begin position="1"/>
        <end position="25"/>
    </location>
</feature>
<keyword evidence="2" id="KW-0812">Transmembrane</keyword>
<evidence type="ECO:0000313" key="4">
    <source>
        <dbReference type="Proteomes" id="UP001595816"/>
    </source>
</evidence>
<keyword evidence="2" id="KW-1133">Transmembrane helix</keyword>